<dbReference type="GO" id="GO:0016829">
    <property type="term" value="F:lyase activity"/>
    <property type="evidence" value="ECO:0007669"/>
    <property type="project" value="UniProtKB-KW"/>
</dbReference>
<keyword evidence="1" id="KW-0456">Lyase</keyword>
<gene>
    <name evidence="1" type="ORF">NDI56_01375</name>
</gene>
<evidence type="ECO:0000313" key="2">
    <source>
        <dbReference type="Proteomes" id="UP001259659"/>
    </source>
</evidence>
<keyword evidence="2" id="KW-1185">Reference proteome</keyword>
<dbReference type="RefSeq" id="WP_310917615.1">
    <property type="nucleotide sequence ID" value="NZ_JAMQON010000001.1"/>
</dbReference>
<proteinExistence type="predicted"/>
<evidence type="ECO:0000313" key="1">
    <source>
        <dbReference type="EMBL" id="MDS0258054.1"/>
    </source>
</evidence>
<protein>
    <submittedName>
        <fullName evidence="1">Alkylmercury lyase family protein</fullName>
    </submittedName>
</protein>
<dbReference type="EMBL" id="JAMQON010000001">
    <property type="protein sequence ID" value="MDS0258054.1"/>
    <property type="molecule type" value="Genomic_DNA"/>
</dbReference>
<dbReference type="InterPro" id="IPR004927">
    <property type="entry name" value="MerB"/>
</dbReference>
<dbReference type="SUPFAM" id="SSF160387">
    <property type="entry name" value="NosL/MerB-like"/>
    <property type="match status" value="1"/>
</dbReference>
<comment type="caution">
    <text evidence="1">The sequence shown here is derived from an EMBL/GenBank/DDBJ whole genome shotgun (WGS) entry which is preliminary data.</text>
</comment>
<dbReference type="Gene3D" id="3.30.450.410">
    <property type="match status" value="1"/>
</dbReference>
<accession>A0ABU2F722</accession>
<dbReference type="Pfam" id="PF03243">
    <property type="entry name" value="MerB"/>
    <property type="match status" value="1"/>
</dbReference>
<dbReference type="InterPro" id="IPR053717">
    <property type="entry name" value="MerB_lyase_sf"/>
</dbReference>
<dbReference type="Proteomes" id="UP001259659">
    <property type="component" value="Unassembled WGS sequence"/>
</dbReference>
<organism evidence="1 2">
    <name type="scientific">Haloarcula saliterrae</name>
    <dbReference type="NCBI Taxonomy" id="2950534"/>
    <lineage>
        <taxon>Archaea</taxon>
        <taxon>Methanobacteriati</taxon>
        <taxon>Methanobacteriota</taxon>
        <taxon>Stenosarchaea group</taxon>
        <taxon>Halobacteria</taxon>
        <taxon>Halobacteriales</taxon>
        <taxon>Haloarculaceae</taxon>
        <taxon>Haloarcula</taxon>
    </lineage>
</organism>
<reference evidence="1 2" key="1">
    <citation type="submission" date="2022-06" db="EMBL/GenBank/DDBJ databases">
        <title>Haloarcula sp. a new haloarchaeum isolate from saline soil.</title>
        <authorList>
            <person name="Strakova D."/>
            <person name="Galisteo C."/>
            <person name="Sanchez-Porro C."/>
            <person name="Ventosa A."/>
        </authorList>
    </citation>
    <scope>NUCLEOTIDE SEQUENCE [LARGE SCALE GENOMIC DNA]</scope>
    <source>
        <strain evidence="1 2">S1CR25-12</strain>
    </source>
</reference>
<name>A0ABU2F722_9EURY</name>
<sequence length="204" mass="21724">MADHHIEPSELGHELALEQFRLPADIATGVGDLYGTAPPDTAAAWVAMLRDRKRGYDGEPPTIEDLCTTDDGAHAFVDGDRSQSYICVLDPLVVPFLADTPGTIRSTTPERGAAVEITVAPDGVDYSHPNAVVSLGVADEVDCDSCPSIEETYKQVCPYIHVFEDEAEYETWAANTEAATTQVPVETGVALASAFAENLFGPAG</sequence>